<feature type="compositionally biased region" description="Polar residues" evidence="1">
    <location>
        <begin position="136"/>
        <end position="147"/>
    </location>
</feature>
<dbReference type="AlphaFoldDB" id="V4AM54"/>
<accession>V4AM54</accession>
<dbReference type="Proteomes" id="UP000030746">
    <property type="component" value="Unassembled WGS sequence"/>
</dbReference>
<reference evidence="2 3" key="1">
    <citation type="journal article" date="2013" name="Nature">
        <title>Insights into bilaterian evolution from three spiralian genomes.</title>
        <authorList>
            <person name="Simakov O."/>
            <person name="Marletaz F."/>
            <person name="Cho S.J."/>
            <person name="Edsinger-Gonzales E."/>
            <person name="Havlak P."/>
            <person name="Hellsten U."/>
            <person name="Kuo D.H."/>
            <person name="Larsson T."/>
            <person name="Lv J."/>
            <person name="Arendt D."/>
            <person name="Savage R."/>
            <person name="Osoegawa K."/>
            <person name="de Jong P."/>
            <person name="Grimwood J."/>
            <person name="Chapman J.A."/>
            <person name="Shapiro H."/>
            <person name="Aerts A."/>
            <person name="Otillar R.P."/>
            <person name="Terry A.Y."/>
            <person name="Boore J.L."/>
            <person name="Grigoriev I.V."/>
            <person name="Lindberg D.R."/>
            <person name="Seaver E.C."/>
            <person name="Weisblat D.A."/>
            <person name="Putnam N.H."/>
            <person name="Rokhsar D.S."/>
        </authorList>
    </citation>
    <scope>NUCLEOTIDE SEQUENCE [LARGE SCALE GENOMIC DNA]</scope>
</reference>
<gene>
    <name evidence="2" type="ORF">LOTGIDRAFT_239759</name>
</gene>
<dbReference type="GeneID" id="20251162"/>
<organism evidence="2 3">
    <name type="scientific">Lottia gigantea</name>
    <name type="common">Giant owl limpet</name>
    <dbReference type="NCBI Taxonomy" id="225164"/>
    <lineage>
        <taxon>Eukaryota</taxon>
        <taxon>Metazoa</taxon>
        <taxon>Spiralia</taxon>
        <taxon>Lophotrochozoa</taxon>
        <taxon>Mollusca</taxon>
        <taxon>Gastropoda</taxon>
        <taxon>Patellogastropoda</taxon>
        <taxon>Lottioidea</taxon>
        <taxon>Lottiidae</taxon>
        <taxon>Lottia</taxon>
    </lineage>
</organism>
<feature type="region of interest" description="Disordered" evidence="1">
    <location>
        <begin position="30"/>
        <end position="147"/>
    </location>
</feature>
<feature type="compositionally biased region" description="Polar residues" evidence="1">
    <location>
        <begin position="118"/>
        <end position="128"/>
    </location>
</feature>
<evidence type="ECO:0000313" key="3">
    <source>
        <dbReference type="Proteomes" id="UP000030746"/>
    </source>
</evidence>
<dbReference type="CTD" id="20251162"/>
<dbReference type="RefSeq" id="XP_009054626.1">
    <property type="nucleotide sequence ID" value="XM_009056378.1"/>
</dbReference>
<proteinExistence type="predicted"/>
<sequence length="147" mass="16349">MTNVTKPKMLFHQSPVFLCDLEGDTSLQEKKTSKTHLCHGNTNKNKPKSKIQRRALDSSSSDEKDEVIVISPSVNLPSPEDSQTARRKKRKTRAERNKTSGLSKSNKTESKSNVAKHISTTQTLTNAGEHSKENDTSLSKISNTRLT</sequence>
<dbReference type="EMBL" id="KB201758">
    <property type="protein sequence ID" value="ESO94686.1"/>
    <property type="molecule type" value="Genomic_DNA"/>
</dbReference>
<keyword evidence="3" id="KW-1185">Reference proteome</keyword>
<evidence type="ECO:0000313" key="2">
    <source>
        <dbReference type="EMBL" id="ESO94686.1"/>
    </source>
</evidence>
<dbReference type="KEGG" id="lgi:LOTGIDRAFT_239759"/>
<feature type="compositionally biased region" description="Polar residues" evidence="1">
    <location>
        <begin position="72"/>
        <end position="82"/>
    </location>
</feature>
<protein>
    <submittedName>
        <fullName evidence="2">Uncharacterized protein</fullName>
    </submittedName>
</protein>
<name>V4AM54_LOTGI</name>
<evidence type="ECO:0000256" key="1">
    <source>
        <dbReference type="SAM" id="MobiDB-lite"/>
    </source>
</evidence>
<feature type="non-terminal residue" evidence="2">
    <location>
        <position position="147"/>
    </location>
</feature>